<accession>A0A1Z5HVD3</accession>
<dbReference type="EMBL" id="BDGJ01000145">
    <property type="protein sequence ID" value="GAW93482.1"/>
    <property type="molecule type" value="Genomic_DNA"/>
</dbReference>
<evidence type="ECO:0000313" key="2">
    <source>
        <dbReference type="Proteomes" id="UP000197032"/>
    </source>
</evidence>
<name>A0A1Z5HVD3_9FIRM</name>
<dbReference type="AlphaFoldDB" id="A0A1Z5HVD3"/>
<evidence type="ECO:0000313" key="1">
    <source>
        <dbReference type="EMBL" id="GAW93482.1"/>
    </source>
</evidence>
<keyword evidence="2" id="KW-1185">Reference proteome</keyword>
<organism evidence="1 2">
    <name type="scientific">Calderihabitans maritimus</name>
    <dbReference type="NCBI Taxonomy" id="1246530"/>
    <lineage>
        <taxon>Bacteria</taxon>
        <taxon>Bacillati</taxon>
        <taxon>Bacillota</taxon>
        <taxon>Clostridia</taxon>
        <taxon>Neomoorellales</taxon>
        <taxon>Calderihabitantaceae</taxon>
        <taxon>Calderihabitans</taxon>
    </lineage>
</organism>
<comment type="caution">
    <text evidence="1">The sequence shown here is derived from an EMBL/GenBank/DDBJ whole genome shotgun (WGS) entry which is preliminary data.</text>
</comment>
<sequence length="39" mass="4710">MQLFRLIKTRYYFYFYKLSLFPSRPVNLLNFSKTDGGIA</sequence>
<gene>
    <name evidence="1" type="ORF">KKC1_26140</name>
</gene>
<dbReference type="Proteomes" id="UP000197032">
    <property type="component" value="Unassembled WGS sequence"/>
</dbReference>
<reference evidence="2" key="1">
    <citation type="journal article" date="2017" name="Appl. Environ. Microbiol.">
        <title>Genomic analysis of Calderihabitans maritimus KKC1, a thermophilic hydrogenogenic carboxydotrophic bacterium isolated from marine sediment.</title>
        <authorList>
            <person name="Omae K."/>
            <person name="Yoneda Y."/>
            <person name="Fukuyama Y."/>
            <person name="Yoshida T."/>
            <person name="Sako Y."/>
        </authorList>
    </citation>
    <scope>NUCLEOTIDE SEQUENCE [LARGE SCALE GENOMIC DNA]</scope>
    <source>
        <strain evidence="2">KKC1</strain>
    </source>
</reference>
<proteinExistence type="predicted"/>
<protein>
    <submittedName>
        <fullName evidence="1">Uncharacterized protein</fullName>
    </submittedName>
</protein>